<dbReference type="AlphaFoldDB" id="A0A1A3H4E4"/>
<dbReference type="InterPro" id="IPR036396">
    <property type="entry name" value="Cyt_P450_sf"/>
</dbReference>
<dbReference type="Gene3D" id="1.10.630.10">
    <property type="entry name" value="Cytochrome P450"/>
    <property type="match status" value="1"/>
</dbReference>
<gene>
    <name evidence="19" type="ORF">A5630_20910</name>
</gene>
<evidence type="ECO:0000256" key="8">
    <source>
        <dbReference type="ARBA" id="ARBA00023004"/>
    </source>
</evidence>
<name>A0A1A3H4E4_MYCMU</name>
<evidence type="ECO:0000256" key="7">
    <source>
        <dbReference type="ARBA" id="ARBA00023002"/>
    </source>
</evidence>
<evidence type="ECO:0000256" key="11">
    <source>
        <dbReference type="ARBA" id="ARBA00023166"/>
    </source>
</evidence>
<keyword evidence="5 18" id="KW-0479">Metal-binding</keyword>
<dbReference type="CDD" id="cd11033">
    <property type="entry name" value="CYP142-like"/>
    <property type="match status" value="1"/>
</dbReference>
<evidence type="ECO:0000313" key="19">
    <source>
        <dbReference type="EMBL" id="OBJ42498.1"/>
    </source>
</evidence>
<evidence type="ECO:0000256" key="1">
    <source>
        <dbReference type="ARBA" id="ARBA00001971"/>
    </source>
</evidence>
<keyword evidence="4 18" id="KW-0349">Heme</keyword>
<evidence type="ECO:0000256" key="2">
    <source>
        <dbReference type="ARBA" id="ARBA00010617"/>
    </source>
</evidence>
<evidence type="ECO:0000256" key="6">
    <source>
        <dbReference type="ARBA" id="ARBA00022963"/>
    </source>
</evidence>
<dbReference type="OrthoDB" id="5241086at2"/>
<reference evidence="19 20" key="1">
    <citation type="submission" date="2016-06" db="EMBL/GenBank/DDBJ databases">
        <authorList>
            <person name="Kjaerup R.B."/>
            <person name="Dalgaard T.S."/>
            <person name="Juul-Madsen H.R."/>
        </authorList>
    </citation>
    <scope>NUCLEOTIDE SEQUENCE [LARGE SCALE GENOMIC DNA]</scope>
    <source>
        <strain evidence="19 20">1127319.6</strain>
    </source>
</reference>
<protein>
    <recommendedName>
        <fullName evidence="14">Steroid C26-monooxygenase</fullName>
    </recommendedName>
    <alternativeName>
        <fullName evidence="15">Cholest-4-en-3-one C26-monooxygenase</fullName>
    </alternativeName>
    <alternativeName>
        <fullName evidence="17">Cholesterol C26-monooxygenase</fullName>
    </alternativeName>
    <alternativeName>
        <fullName evidence="16">Steroid C27-monooxygenase</fullName>
    </alternativeName>
</protein>
<dbReference type="PROSITE" id="PS00086">
    <property type="entry name" value="CYTOCHROME_P450"/>
    <property type="match status" value="1"/>
</dbReference>
<keyword evidence="3" id="KW-0153">Cholesterol metabolism</keyword>
<evidence type="ECO:0000313" key="20">
    <source>
        <dbReference type="Proteomes" id="UP000093898"/>
    </source>
</evidence>
<dbReference type="GO" id="GO:0006707">
    <property type="term" value="P:cholesterol catabolic process"/>
    <property type="evidence" value="ECO:0007669"/>
    <property type="project" value="TreeGrafter"/>
</dbReference>
<comment type="similarity">
    <text evidence="2 18">Belongs to the cytochrome P450 family.</text>
</comment>
<keyword evidence="11" id="KW-1207">Sterol metabolism</keyword>
<keyword evidence="12" id="KW-0753">Steroid metabolism</keyword>
<dbReference type="Proteomes" id="UP000093898">
    <property type="component" value="Unassembled WGS sequence"/>
</dbReference>
<accession>A0A1A3H4E4</accession>
<evidence type="ECO:0000256" key="14">
    <source>
        <dbReference type="ARBA" id="ARBA00070775"/>
    </source>
</evidence>
<dbReference type="InterPro" id="IPR017972">
    <property type="entry name" value="Cyt_P450_CS"/>
</dbReference>
<evidence type="ECO:0000256" key="13">
    <source>
        <dbReference type="ARBA" id="ARBA00049645"/>
    </source>
</evidence>
<evidence type="ECO:0000256" key="18">
    <source>
        <dbReference type="RuleBase" id="RU000461"/>
    </source>
</evidence>
<evidence type="ECO:0000256" key="12">
    <source>
        <dbReference type="ARBA" id="ARBA00023221"/>
    </source>
</evidence>
<dbReference type="Pfam" id="PF00067">
    <property type="entry name" value="p450"/>
    <property type="match status" value="1"/>
</dbReference>
<keyword evidence="10" id="KW-0443">Lipid metabolism</keyword>
<dbReference type="EMBL" id="LZLC01000100">
    <property type="protein sequence ID" value="OBJ42498.1"/>
    <property type="molecule type" value="Genomic_DNA"/>
</dbReference>
<comment type="caution">
    <text evidence="19">The sequence shown here is derived from an EMBL/GenBank/DDBJ whole genome shotgun (WGS) entry which is preliminary data.</text>
</comment>
<evidence type="ECO:0000256" key="16">
    <source>
        <dbReference type="ARBA" id="ARBA00082981"/>
    </source>
</evidence>
<dbReference type="FunFam" id="1.10.630.10:FF:000018">
    <property type="entry name" value="Cytochrome P450 monooxygenase"/>
    <property type="match status" value="1"/>
</dbReference>
<dbReference type="InterPro" id="IPR001128">
    <property type="entry name" value="Cyt_P450"/>
</dbReference>
<evidence type="ECO:0000256" key="4">
    <source>
        <dbReference type="ARBA" id="ARBA00022617"/>
    </source>
</evidence>
<evidence type="ECO:0000256" key="5">
    <source>
        <dbReference type="ARBA" id="ARBA00022723"/>
    </source>
</evidence>
<evidence type="ECO:0000256" key="17">
    <source>
        <dbReference type="ARBA" id="ARBA00083909"/>
    </source>
</evidence>
<keyword evidence="8 18" id="KW-0408">Iron</keyword>
<evidence type="ECO:0000256" key="10">
    <source>
        <dbReference type="ARBA" id="ARBA00023098"/>
    </source>
</evidence>
<comment type="cofactor">
    <cofactor evidence="1">
        <name>heme</name>
        <dbReference type="ChEBI" id="CHEBI:30413"/>
    </cofactor>
</comment>
<keyword evidence="7 18" id="KW-0560">Oxidoreductase</keyword>
<dbReference type="GO" id="GO:0005506">
    <property type="term" value="F:iron ion binding"/>
    <property type="evidence" value="ECO:0007669"/>
    <property type="project" value="InterPro"/>
</dbReference>
<sequence>MAVLDIDVLSPEVYRDGDPEQNGLPHAAYALLRADAPCYRHKLHDPMMIPETWVVTRHADVARVNRDGETFCNGAGPTLRAFTPFEPDKGGRPAMIAMDGAEHRRNRRTVNRGFTPNVVKTFENHFRAVAADLVSKAVHKGEFDFVPDLAVEMPLTAISDLMGVPHGDRQKFLAWVNAIAVPTDPNFAPSLEDSMTALANLWSYGLELAEHRRKEPGEDLMSRIVEAHAEDMLSEDELQGLMVMLAGAGTDTTRNTLTHGLHALLRHPAQMAWLRDHADSIPMSAVQELVRWASPVIHFRRTATRDTHINEQPIKKGETVTMLFAAANFDETVIPDPMSFDLSRQVNPHLSFGVGPHACLGKHIAAVEIRVFFEELLKRTSHIEQVGPIGYVRDNFFRGAHTLPVSVRRS</sequence>
<keyword evidence="9 18" id="KW-0503">Monooxygenase</keyword>
<dbReference type="InterPro" id="IPR002397">
    <property type="entry name" value="Cyt_P450_B"/>
</dbReference>
<dbReference type="PRINTS" id="PR00359">
    <property type="entry name" value="BP450"/>
</dbReference>
<dbReference type="GO" id="GO:0008395">
    <property type="term" value="F:steroid hydroxylase activity"/>
    <property type="evidence" value="ECO:0007669"/>
    <property type="project" value="TreeGrafter"/>
</dbReference>
<dbReference type="PRINTS" id="PR00385">
    <property type="entry name" value="P450"/>
</dbReference>
<comment type="pathway">
    <text evidence="13">Steroid metabolism; cholesterol degradation.</text>
</comment>
<evidence type="ECO:0000256" key="15">
    <source>
        <dbReference type="ARBA" id="ARBA00079588"/>
    </source>
</evidence>
<dbReference type="GO" id="GO:0020037">
    <property type="term" value="F:heme binding"/>
    <property type="evidence" value="ECO:0007669"/>
    <property type="project" value="InterPro"/>
</dbReference>
<evidence type="ECO:0000256" key="9">
    <source>
        <dbReference type="ARBA" id="ARBA00023033"/>
    </source>
</evidence>
<evidence type="ECO:0000256" key="3">
    <source>
        <dbReference type="ARBA" id="ARBA00022548"/>
    </source>
</evidence>
<dbReference type="RefSeq" id="WP_064980809.1">
    <property type="nucleotide sequence ID" value="NZ_LZLC01000100.1"/>
</dbReference>
<proteinExistence type="inferred from homology"/>
<organism evidence="19 20">
    <name type="scientific">Mycolicibacterium mucogenicum</name>
    <name type="common">Mycobacterium mucogenicum</name>
    <dbReference type="NCBI Taxonomy" id="56689"/>
    <lineage>
        <taxon>Bacteria</taxon>
        <taxon>Bacillati</taxon>
        <taxon>Actinomycetota</taxon>
        <taxon>Actinomycetes</taxon>
        <taxon>Mycobacteriales</taxon>
        <taxon>Mycobacteriaceae</taxon>
        <taxon>Mycolicibacterium</taxon>
    </lineage>
</organism>
<keyword evidence="6" id="KW-0442">Lipid degradation</keyword>
<dbReference type="PANTHER" id="PTHR46696:SF4">
    <property type="entry name" value="BIOTIN BIOSYNTHESIS CYTOCHROME P450"/>
    <property type="match status" value="1"/>
</dbReference>
<dbReference type="GO" id="GO:0036199">
    <property type="term" value="F:cholest-4-en-3-one 26-monooxygenase activity"/>
    <property type="evidence" value="ECO:0007669"/>
    <property type="project" value="TreeGrafter"/>
</dbReference>
<dbReference type="SUPFAM" id="SSF48264">
    <property type="entry name" value="Cytochrome P450"/>
    <property type="match status" value="1"/>
</dbReference>
<dbReference type="PANTHER" id="PTHR46696">
    <property type="entry name" value="P450, PUTATIVE (EUROFUNG)-RELATED"/>
    <property type="match status" value="1"/>
</dbReference>